<evidence type="ECO:0000313" key="3">
    <source>
        <dbReference type="Proteomes" id="UP000293360"/>
    </source>
</evidence>
<dbReference type="Proteomes" id="UP000293360">
    <property type="component" value="Unassembled WGS sequence"/>
</dbReference>
<organism evidence="2 3">
    <name type="scientific">Monosporascus ibericus</name>
    <dbReference type="NCBI Taxonomy" id="155417"/>
    <lineage>
        <taxon>Eukaryota</taxon>
        <taxon>Fungi</taxon>
        <taxon>Dikarya</taxon>
        <taxon>Ascomycota</taxon>
        <taxon>Pezizomycotina</taxon>
        <taxon>Sordariomycetes</taxon>
        <taxon>Xylariomycetidae</taxon>
        <taxon>Xylariales</taxon>
        <taxon>Xylariales incertae sedis</taxon>
        <taxon>Monosporascus</taxon>
    </lineage>
</organism>
<sequence length="96" mass="10179">MLSTTFLQAIVVLVAGAGVSLSKPVYPRRSVSQQHFEDLALRASTEAHPEAVTDVECIDPDVNIDFHDQNVAELSICGRIAGAVTRCEGAPESTVG</sequence>
<name>A0A4Q4U0H4_9PEZI</name>
<comment type="caution">
    <text evidence="2">The sequence shown here is derived from an EMBL/GenBank/DDBJ whole genome shotgun (WGS) entry which is preliminary data.</text>
</comment>
<dbReference type="OrthoDB" id="2097653at2759"/>
<evidence type="ECO:0000256" key="1">
    <source>
        <dbReference type="SAM" id="SignalP"/>
    </source>
</evidence>
<evidence type="ECO:0000313" key="2">
    <source>
        <dbReference type="EMBL" id="RYP11440.1"/>
    </source>
</evidence>
<gene>
    <name evidence="2" type="ORF">DL764_000094</name>
</gene>
<keyword evidence="1" id="KW-0732">Signal</keyword>
<proteinExistence type="predicted"/>
<keyword evidence="3" id="KW-1185">Reference proteome</keyword>
<accession>A0A4Q4U0H4</accession>
<protein>
    <submittedName>
        <fullName evidence="2">Uncharacterized protein</fullName>
    </submittedName>
</protein>
<dbReference type="EMBL" id="QJNU01000002">
    <property type="protein sequence ID" value="RYP11440.1"/>
    <property type="molecule type" value="Genomic_DNA"/>
</dbReference>
<feature type="chain" id="PRO_5021033031" evidence="1">
    <location>
        <begin position="23"/>
        <end position="96"/>
    </location>
</feature>
<dbReference type="STRING" id="155417.A0A4Q4U0H4"/>
<feature type="signal peptide" evidence="1">
    <location>
        <begin position="1"/>
        <end position="22"/>
    </location>
</feature>
<dbReference type="AlphaFoldDB" id="A0A4Q4U0H4"/>
<reference evidence="2 3" key="1">
    <citation type="submission" date="2018-06" db="EMBL/GenBank/DDBJ databases">
        <title>Complete Genomes of Monosporascus.</title>
        <authorList>
            <person name="Robinson A.J."/>
            <person name="Natvig D.O."/>
        </authorList>
    </citation>
    <scope>NUCLEOTIDE SEQUENCE [LARGE SCALE GENOMIC DNA]</scope>
    <source>
        <strain evidence="2 3">CBS 110550</strain>
    </source>
</reference>